<evidence type="ECO:0000256" key="1">
    <source>
        <dbReference type="SAM" id="MobiDB-lite"/>
    </source>
</evidence>
<reference evidence="2 3" key="2">
    <citation type="submission" date="2018-11" db="EMBL/GenBank/DDBJ databases">
        <authorList>
            <consortium name="Pathogen Informatics"/>
        </authorList>
    </citation>
    <scope>NUCLEOTIDE SEQUENCE [LARGE SCALE GENOMIC DNA]</scope>
</reference>
<dbReference type="AlphaFoldDB" id="A0A0R3Q3Q8"/>
<dbReference type="EMBL" id="UZAG01000125">
    <property type="protein sequence ID" value="VDO07247.1"/>
    <property type="molecule type" value="Genomic_DNA"/>
</dbReference>
<sequence>MDCASWPRGATGPFQGVPIGPVPLPPADRTSESSEPGDRAHAFVASHPHAGPDSFDNDLAHHPDKLRLAFDGGEFRVLVTRIDEEDRAAGGHHQPLAILRVGHDRPVLDQVGGWDGDLIGVDRIEAHLLGRGGHACGFEHCRELRADELAARRPSCRRGQLDRLEIEKVLFTEEEGAARRIGLDRPGDLQERVVRASVGRGSGACANPERRDQPRDRRRRSQAKWDEPC</sequence>
<name>A0A0R3Q3Q8_9BILA</name>
<accession>A0A0R3Q3Q8</accession>
<feature type="region of interest" description="Disordered" evidence="1">
    <location>
        <begin position="192"/>
        <end position="229"/>
    </location>
</feature>
<proteinExistence type="predicted"/>
<feature type="compositionally biased region" description="Basic and acidic residues" evidence="1">
    <location>
        <begin position="29"/>
        <end position="38"/>
    </location>
</feature>
<keyword evidence="3" id="KW-1185">Reference proteome</keyword>
<protein>
    <submittedName>
        <fullName evidence="4">Transcriptional regulator</fullName>
    </submittedName>
</protein>
<dbReference type="WBParaSite" id="BTMF_0000092601-mRNA-1">
    <property type="protein sequence ID" value="BTMF_0000092601-mRNA-1"/>
    <property type="gene ID" value="BTMF_0000092601"/>
</dbReference>
<evidence type="ECO:0000313" key="3">
    <source>
        <dbReference type="Proteomes" id="UP000280834"/>
    </source>
</evidence>
<dbReference type="Proteomes" id="UP000280834">
    <property type="component" value="Unassembled WGS sequence"/>
</dbReference>
<reference evidence="4" key="1">
    <citation type="submission" date="2017-02" db="UniProtKB">
        <authorList>
            <consortium name="WormBaseParasite"/>
        </authorList>
    </citation>
    <scope>IDENTIFICATION</scope>
</reference>
<gene>
    <name evidence="2" type="ORF">BTMF_LOCUS290</name>
</gene>
<evidence type="ECO:0000313" key="4">
    <source>
        <dbReference type="WBParaSite" id="BTMF_0000092601-mRNA-1"/>
    </source>
</evidence>
<organism evidence="4">
    <name type="scientific">Brugia timori</name>
    <dbReference type="NCBI Taxonomy" id="42155"/>
    <lineage>
        <taxon>Eukaryota</taxon>
        <taxon>Metazoa</taxon>
        <taxon>Ecdysozoa</taxon>
        <taxon>Nematoda</taxon>
        <taxon>Chromadorea</taxon>
        <taxon>Rhabditida</taxon>
        <taxon>Spirurina</taxon>
        <taxon>Spiruromorpha</taxon>
        <taxon>Filarioidea</taxon>
        <taxon>Onchocercidae</taxon>
        <taxon>Brugia</taxon>
    </lineage>
</organism>
<feature type="region of interest" description="Disordered" evidence="1">
    <location>
        <begin position="1"/>
        <end position="38"/>
    </location>
</feature>
<evidence type="ECO:0000313" key="2">
    <source>
        <dbReference type="EMBL" id="VDO07247.1"/>
    </source>
</evidence>